<dbReference type="Gene3D" id="6.10.140.2220">
    <property type="match status" value="1"/>
</dbReference>
<keyword evidence="1" id="KW-0863">Zinc-finger</keyword>
<evidence type="ECO:0000256" key="3">
    <source>
        <dbReference type="SAM" id="Phobius"/>
    </source>
</evidence>
<comment type="caution">
    <text evidence="5">The sequence shown here is derived from an EMBL/GenBank/DDBJ whole genome shotgun (WGS) entry which is preliminary data.</text>
</comment>
<evidence type="ECO:0000313" key="6">
    <source>
        <dbReference type="Proteomes" id="UP001363151"/>
    </source>
</evidence>
<keyword evidence="3" id="KW-0472">Membrane</keyword>
<keyword evidence="3" id="KW-0812">Transmembrane</keyword>
<organism evidence="5 6">
    <name type="scientific">Aureococcus anophagefferens</name>
    <name type="common">Harmful bloom alga</name>
    <dbReference type="NCBI Taxonomy" id="44056"/>
    <lineage>
        <taxon>Eukaryota</taxon>
        <taxon>Sar</taxon>
        <taxon>Stramenopiles</taxon>
        <taxon>Ochrophyta</taxon>
        <taxon>Pelagophyceae</taxon>
        <taxon>Pelagomonadales</taxon>
        <taxon>Pelagomonadaceae</taxon>
        <taxon>Aureococcus</taxon>
    </lineage>
</organism>
<feature type="transmembrane region" description="Helical" evidence="3">
    <location>
        <begin position="38"/>
        <end position="60"/>
    </location>
</feature>
<proteinExistence type="predicted"/>
<feature type="region of interest" description="Disordered" evidence="2">
    <location>
        <begin position="208"/>
        <end position="233"/>
    </location>
</feature>
<evidence type="ECO:0000256" key="2">
    <source>
        <dbReference type="SAM" id="MobiDB-lite"/>
    </source>
</evidence>
<name>A0ABR1FK00_AURAN</name>
<accession>A0ABR1FK00</accession>
<feature type="compositionally biased region" description="Basic and acidic residues" evidence="2">
    <location>
        <begin position="247"/>
        <end position="261"/>
    </location>
</feature>
<feature type="region of interest" description="Disordered" evidence="2">
    <location>
        <begin position="247"/>
        <end position="266"/>
    </location>
</feature>
<dbReference type="InterPro" id="IPR006597">
    <property type="entry name" value="Sel1-like"/>
</dbReference>
<dbReference type="SMART" id="SM00671">
    <property type="entry name" value="SEL1"/>
    <property type="match status" value="3"/>
</dbReference>
<feature type="domain" description="RING-type" evidence="4">
    <location>
        <begin position="269"/>
        <end position="309"/>
    </location>
</feature>
<dbReference type="InterPro" id="IPR052945">
    <property type="entry name" value="Mitotic_Regulator"/>
</dbReference>
<keyword evidence="1" id="KW-0862">Zinc</keyword>
<dbReference type="Gene3D" id="1.25.40.10">
    <property type="entry name" value="Tetratricopeptide repeat domain"/>
    <property type="match status" value="1"/>
</dbReference>
<dbReference type="InterPro" id="IPR013761">
    <property type="entry name" value="SAM/pointed_sf"/>
</dbReference>
<dbReference type="Pfam" id="PF08238">
    <property type="entry name" value="Sel1"/>
    <property type="match status" value="3"/>
</dbReference>
<dbReference type="InterPro" id="IPR011990">
    <property type="entry name" value="TPR-like_helical_dom_sf"/>
</dbReference>
<evidence type="ECO:0000313" key="5">
    <source>
        <dbReference type="EMBL" id="KAK7232232.1"/>
    </source>
</evidence>
<sequence length="574" mass="61966">MSLSGCVFEWNTGARAPTASPAVARRLAPREPEGRRPAAAAGASVAAGAAVALVAAAALLGRRRKRARVVEDVEAGGLGGDDLALLPRNDETPRRFDMKDVVLGEELGRGGFGVVASATVADAYKLGRRRSSSDSSGPERGLAAAPHDYVGADALGLARDDDLPRPHALGRLERWALAGRYCSTECQRIDWRDRGHRKACKQIRGERAAEAARAEAPTPPPPPEEVVYGPAPRSRADEVRARIAAEHEAARARREANPEPKRGRHGSRCPVCYEDWDVNVSATLRVCCCRQFCDSCHERTRLAPCPICQASPVLSEKQELAVLRRHADNDVPEAIFHLGNAYRKGDLYGFVKSAKKAAKLYKRGVELGDDEAMLALGGLYDDGNGVKKDPKKANQLYRMAADRGHPHAQHLSAIVCDDLTRSEKLRYVKLAADQGLTGAEYDLGEKYEENYDLEEAKRWYARAAAKGHEKADRGLARVSYKLVCDNLSTTTPFAAPAAPAATSAATPAGPAFIGDAAVVEVLAGLGLADLLPLFREHEIDDSAFAALEPDYLRVMGLSPEDAAHIILARAELEW</sequence>
<gene>
    <name evidence="5" type="ORF">SO694_00030211</name>
</gene>
<protein>
    <recommendedName>
        <fullName evidence="4">RING-type domain-containing protein</fullName>
    </recommendedName>
</protein>
<evidence type="ECO:0000259" key="4">
    <source>
        <dbReference type="PROSITE" id="PS50089"/>
    </source>
</evidence>
<dbReference type="SUPFAM" id="SSF144232">
    <property type="entry name" value="HIT/MYND zinc finger-like"/>
    <property type="match status" value="1"/>
</dbReference>
<dbReference type="Proteomes" id="UP001363151">
    <property type="component" value="Unassembled WGS sequence"/>
</dbReference>
<dbReference type="Gene3D" id="1.10.150.50">
    <property type="entry name" value="Transcription Factor, Ets-1"/>
    <property type="match status" value="1"/>
</dbReference>
<feature type="region of interest" description="Disordered" evidence="2">
    <location>
        <begin position="19"/>
        <end position="41"/>
    </location>
</feature>
<evidence type="ECO:0000256" key="1">
    <source>
        <dbReference type="PROSITE-ProRule" id="PRU00175"/>
    </source>
</evidence>
<keyword evidence="6" id="KW-1185">Reference proteome</keyword>
<keyword evidence="1" id="KW-0479">Metal-binding</keyword>
<dbReference type="SUPFAM" id="SSF81901">
    <property type="entry name" value="HCP-like"/>
    <property type="match status" value="2"/>
</dbReference>
<dbReference type="PANTHER" id="PTHR43628">
    <property type="entry name" value="ACTIVATOR OF C KINASE PROTEIN 1-RELATED"/>
    <property type="match status" value="1"/>
</dbReference>
<keyword evidence="3" id="KW-1133">Transmembrane helix</keyword>
<dbReference type="InterPro" id="IPR001841">
    <property type="entry name" value="Znf_RING"/>
</dbReference>
<dbReference type="PANTHER" id="PTHR43628:SF1">
    <property type="entry name" value="CHITIN SYNTHASE REGULATORY FACTOR 2-RELATED"/>
    <property type="match status" value="1"/>
</dbReference>
<reference evidence="5 6" key="1">
    <citation type="submission" date="2024-03" db="EMBL/GenBank/DDBJ databases">
        <title>Aureococcus anophagefferens CCMP1851 and Kratosvirus quantuckense: Draft genome of a second virus-susceptible host strain in the model system.</title>
        <authorList>
            <person name="Chase E."/>
            <person name="Truchon A.R."/>
            <person name="Schepens W."/>
            <person name="Wilhelm S.W."/>
        </authorList>
    </citation>
    <scope>NUCLEOTIDE SEQUENCE [LARGE SCALE GENOMIC DNA]</scope>
    <source>
        <strain evidence="5 6">CCMP1851</strain>
    </source>
</reference>
<dbReference type="EMBL" id="JBBJCI010000370">
    <property type="protein sequence ID" value="KAK7232232.1"/>
    <property type="molecule type" value="Genomic_DNA"/>
</dbReference>
<dbReference type="PROSITE" id="PS50089">
    <property type="entry name" value="ZF_RING_2"/>
    <property type="match status" value="1"/>
</dbReference>